<comment type="caution">
    <text evidence="1">The sequence shown here is derived from an EMBL/GenBank/DDBJ whole genome shotgun (WGS) entry which is preliminary data.</text>
</comment>
<evidence type="ECO:0000313" key="1">
    <source>
        <dbReference type="EMBL" id="KAF5730047.1"/>
    </source>
</evidence>
<dbReference type="Proteomes" id="UP000593562">
    <property type="component" value="Unassembled WGS sequence"/>
</dbReference>
<evidence type="ECO:0000313" key="2">
    <source>
        <dbReference type="Proteomes" id="UP000593562"/>
    </source>
</evidence>
<dbReference type="PANTHER" id="PTHR46336">
    <property type="entry name" value="OS02G0260700 PROTEIN"/>
    <property type="match status" value="1"/>
</dbReference>
<dbReference type="PANTHER" id="PTHR46336:SF30">
    <property type="entry name" value="BTB_POZ DOMAIN-CONTAINING PROTEIN POB1-LIKE"/>
    <property type="match status" value="1"/>
</dbReference>
<accession>A0A7J7C888</accession>
<proteinExistence type="predicted"/>
<dbReference type="AlphaFoldDB" id="A0A7J7C888"/>
<name>A0A7J7C888_TRIWF</name>
<dbReference type="InterPro" id="IPR045890">
    <property type="entry name" value="POB1-like"/>
</dbReference>
<dbReference type="InParanoid" id="A0A7J7C888"/>
<keyword evidence="2" id="KW-1185">Reference proteome</keyword>
<protein>
    <submittedName>
        <fullName evidence="1">Uncharacterized protein</fullName>
    </submittedName>
</protein>
<sequence>MSCRKLKKVLACSDFDPELASKLVLEALFFKAETPYRQRWLAVEQANARATNRHFLERAYKYRPIKVVEFEHPRQQRIVFLELKREECARLFPVGRVYSQAFHLGGRGFFLSAHCNMDQQSSFHCFGLFLGMQEKGSVTSSVDYEFATRIKPFEEYASNHIGNYNFTVLKAVGYRNLFGIPWTALMADESLYFINGILHLQTELTVRQ</sequence>
<organism evidence="1 2">
    <name type="scientific">Tripterygium wilfordii</name>
    <name type="common">Thunder God vine</name>
    <dbReference type="NCBI Taxonomy" id="458696"/>
    <lineage>
        <taxon>Eukaryota</taxon>
        <taxon>Viridiplantae</taxon>
        <taxon>Streptophyta</taxon>
        <taxon>Embryophyta</taxon>
        <taxon>Tracheophyta</taxon>
        <taxon>Spermatophyta</taxon>
        <taxon>Magnoliopsida</taxon>
        <taxon>eudicotyledons</taxon>
        <taxon>Gunneridae</taxon>
        <taxon>Pentapetalae</taxon>
        <taxon>rosids</taxon>
        <taxon>fabids</taxon>
        <taxon>Celastrales</taxon>
        <taxon>Celastraceae</taxon>
        <taxon>Tripterygium</taxon>
    </lineage>
</organism>
<reference evidence="1 2" key="1">
    <citation type="journal article" date="2020" name="Nat. Commun.">
        <title>Genome of Tripterygium wilfordii and identification of cytochrome P450 involved in triptolide biosynthesis.</title>
        <authorList>
            <person name="Tu L."/>
            <person name="Su P."/>
            <person name="Zhang Z."/>
            <person name="Gao L."/>
            <person name="Wang J."/>
            <person name="Hu T."/>
            <person name="Zhou J."/>
            <person name="Zhang Y."/>
            <person name="Zhao Y."/>
            <person name="Liu Y."/>
            <person name="Song Y."/>
            <person name="Tong Y."/>
            <person name="Lu Y."/>
            <person name="Yang J."/>
            <person name="Xu C."/>
            <person name="Jia M."/>
            <person name="Peters R.J."/>
            <person name="Huang L."/>
            <person name="Gao W."/>
        </authorList>
    </citation>
    <scope>NUCLEOTIDE SEQUENCE [LARGE SCALE GENOMIC DNA]</scope>
    <source>
        <strain evidence="2">cv. XIE 37</strain>
        <tissue evidence="1">Leaf</tissue>
    </source>
</reference>
<gene>
    <name evidence="1" type="ORF">HS088_TW20G00417</name>
</gene>
<dbReference type="EMBL" id="JAAARO010000020">
    <property type="protein sequence ID" value="KAF5730047.1"/>
    <property type="molecule type" value="Genomic_DNA"/>
</dbReference>
<dbReference type="GO" id="GO:0005634">
    <property type="term" value="C:nucleus"/>
    <property type="evidence" value="ECO:0007669"/>
    <property type="project" value="TreeGrafter"/>
</dbReference>
<dbReference type="GO" id="GO:0010114">
    <property type="term" value="P:response to red light"/>
    <property type="evidence" value="ECO:0007669"/>
    <property type="project" value="TreeGrafter"/>
</dbReference>